<feature type="domain" description="NAD-dependent epimerase/dehydratase" evidence="1">
    <location>
        <begin position="71"/>
        <end position="286"/>
    </location>
</feature>
<proteinExistence type="predicted"/>
<dbReference type="Proteomes" id="UP000708208">
    <property type="component" value="Unassembled WGS sequence"/>
</dbReference>
<dbReference type="Pfam" id="PF01370">
    <property type="entry name" value="Epimerase"/>
    <property type="match status" value="1"/>
</dbReference>
<dbReference type="EMBL" id="CAJVCH010076949">
    <property type="protein sequence ID" value="CAG7721103.1"/>
    <property type="molecule type" value="Genomic_DNA"/>
</dbReference>
<sequence length="411" mass="46561">MAAVFNGIVLKSSRNHGVIVSRPFVVTARFSTDNSKRTTAESSRNPLFDPNLASLKRGTGGRSSFNGMIATVFGATGLVGQVICNRLGKTGSQVIIPYRGDAYDVIPMKLIGDLGQVLFFPYNLKDEESIRKAMSHSNVVINCIGRDWETRNYKFKDVNVIGARKIAQLARESGVKRLIHFSALNANPHPKGMILPEGSAFLATKYEGELAVKEEFPNVTIMRPSDIYGQGDRFLQYYAHGWRRTFDTIALWNKGEKTIKAPIFNGDVATAVTNALKDPETQGKTYELYGPKFYQLSELVDYIFRVLRRDFEGYKRTEMRWNIPFRARVTWTEKLCPSFPIAYLGWDKMERDHTSDVPTGLPTLEDLGVTPTEIESRIQWELKPHRRHNYYMEELGEFSDPAPPKTVTLED</sequence>
<dbReference type="PANTHER" id="PTHR12126">
    <property type="entry name" value="NADH-UBIQUINONE OXIDOREDUCTASE 39 KDA SUBUNIT-RELATED"/>
    <property type="match status" value="1"/>
</dbReference>
<reference evidence="2" key="1">
    <citation type="submission" date="2021-06" db="EMBL/GenBank/DDBJ databases">
        <authorList>
            <person name="Hodson N. C."/>
            <person name="Mongue J. A."/>
            <person name="Jaron S. K."/>
        </authorList>
    </citation>
    <scope>NUCLEOTIDE SEQUENCE</scope>
</reference>
<protein>
    <recommendedName>
        <fullName evidence="1">NAD-dependent epimerase/dehydratase domain-containing protein</fullName>
    </recommendedName>
</protein>
<dbReference type="PANTHER" id="PTHR12126:SF11">
    <property type="entry name" value="NADH DEHYDROGENASE [UBIQUINONE] 1 ALPHA SUBCOMPLEX SUBUNIT 9, MITOCHONDRIAL"/>
    <property type="match status" value="1"/>
</dbReference>
<gene>
    <name evidence="2" type="ORF">AFUS01_LOCUS10348</name>
</gene>
<evidence type="ECO:0000259" key="1">
    <source>
        <dbReference type="Pfam" id="PF01370"/>
    </source>
</evidence>
<comment type="caution">
    <text evidence="2">The sequence shown here is derived from an EMBL/GenBank/DDBJ whole genome shotgun (WGS) entry which is preliminary data.</text>
</comment>
<dbReference type="InterPro" id="IPR001509">
    <property type="entry name" value="Epimerase_deHydtase"/>
</dbReference>
<organism evidence="2 3">
    <name type="scientific">Allacma fusca</name>
    <dbReference type="NCBI Taxonomy" id="39272"/>
    <lineage>
        <taxon>Eukaryota</taxon>
        <taxon>Metazoa</taxon>
        <taxon>Ecdysozoa</taxon>
        <taxon>Arthropoda</taxon>
        <taxon>Hexapoda</taxon>
        <taxon>Collembola</taxon>
        <taxon>Symphypleona</taxon>
        <taxon>Sminthuridae</taxon>
        <taxon>Allacma</taxon>
    </lineage>
</organism>
<dbReference type="CDD" id="cd05271">
    <property type="entry name" value="NDUFA9_like_SDR_a"/>
    <property type="match status" value="1"/>
</dbReference>
<name>A0A8J2K850_9HEXA</name>
<accession>A0A8J2K850</accession>
<dbReference type="OrthoDB" id="275457at2759"/>
<dbReference type="AlphaFoldDB" id="A0A8J2K850"/>
<dbReference type="InterPro" id="IPR051207">
    <property type="entry name" value="ComplexI_NDUFA9_subunit"/>
</dbReference>
<dbReference type="GO" id="GO:0044877">
    <property type="term" value="F:protein-containing complex binding"/>
    <property type="evidence" value="ECO:0007669"/>
    <property type="project" value="TreeGrafter"/>
</dbReference>
<keyword evidence="3" id="KW-1185">Reference proteome</keyword>
<dbReference type="GO" id="GO:0005739">
    <property type="term" value="C:mitochondrion"/>
    <property type="evidence" value="ECO:0007669"/>
    <property type="project" value="TreeGrafter"/>
</dbReference>
<evidence type="ECO:0000313" key="2">
    <source>
        <dbReference type="EMBL" id="CAG7721103.1"/>
    </source>
</evidence>
<evidence type="ECO:0000313" key="3">
    <source>
        <dbReference type="Proteomes" id="UP000708208"/>
    </source>
</evidence>